<sequence>MNASLIKNEIMENPMTDTKLQLLMEKIPISSSSSILRSDLNHLIFINNFKLNDVLQMYRYISSNNIPILSDVPSSVIEFLEPVIHGTSWSENLLALINLLDSGLTLNDMYLFDEELEHLCQYTQNVKATIRKSLKYLIASKKIMKTSAGLYFPISHQHQVTAEDESGSSDFQDLDSLISSPNFQNELNQAKEVANFENNTEYLERFQGSRDTKSLELLVEANASLVKKIAFQYHNFAKVGYSLDDMVVEGEIGLLKAIEKFDLSLGNQFSTYATYWIRQAILRGLANQSTTVRLPVHLRNTIQSMHKTAKLLTDELSRSPSIRELAVKMNVSTKTIIQLQTIENQFNSNLPSLDKPVQGEQETTLLNLLPDQDYSVYDDIENADLTAQLDRLLATLTSRESEIIIQRFGLRNNEAMTLEELGKKYGLTRERIRQIEAKALKKMKRSSSEKYIDDWK</sequence>
<dbReference type="Gene3D" id="1.10.10.10">
    <property type="entry name" value="Winged helix-like DNA-binding domain superfamily/Winged helix DNA-binding domain"/>
    <property type="match status" value="2"/>
</dbReference>
<dbReference type="InterPro" id="IPR014284">
    <property type="entry name" value="RNA_pol_sigma-70_dom"/>
</dbReference>
<dbReference type="InterPro" id="IPR036388">
    <property type="entry name" value="WH-like_DNA-bd_sf"/>
</dbReference>
<dbReference type="GO" id="GO:0003677">
    <property type="term" value="F:DNA binding"/>
    <property type="evidence" value="ECO:0007669"/>
    <property type="project" value="UniProtKB-KW"/>
</dbReference>
<proteinExistence type="predicted"/>
<feature type="domain" description="RNA polymerase sigma-70" evidence="5">
    <location>
        <begin position="417"/>
        <end position="443"/>
    </location>
</feature>
<dbReference type="InterPro" id="IPR007624">
    <property type="entry name" value="RNA_pol_sigma70_r3"/>
</dbReference>
<dbReference type="CDD" id="cd06171">
    <property type="entry name" value="Sigma70_r4"/>
    <property type="match status" value="1"/>
</dbReference>
<comment type="caution">
    <text evidence="6">The sequence shown here is derived from an EMBL/GenBank/DDBJ whole genome shotgun (WGS) entry which is preliminary data.</text>
</comment>
<dbReference type="EMBL" id="WEZQ01000014">
    <property type="protein sequence ID" value="MYV17559.1"/>
    <property type="molecule type" value="Genomic_DNA"/>
</dbReference>
<dbReference type="SUPFAM" id="SSF88659">
    <property type="entry name" value="Sigma3 and sigma4 domains of RNA polymerase sigma factors"/>
    <property type="match status" value="2"/>
</dbReference>
<evidence type="ECO:0000259" key="5">
    <source>
        <dbReference type="PROSITE" id="PS00716"/>
    </source>
</evidence>
<dbReference type="Pfam" id="PF04545">
    <property type="entry name" value="Sigma70_r4"/>
    <property type="match status" value="1"/>
</dbReference>
<dbReference type="GO" id="GO:0006352">
    <property type="term" value="P:DNA-templated transcription initiation"/>
    <property type="evidence" value="ECO:0007669"/>
    <property type="project" value="InterPro"/>
</dbReference>
<dbReference type="Proteomes" id="UP000449209">
    <property type="component" value="Unassembled WGS sequence"/>
</dbReference>
<dbReference type="PANTHER" id="PTHR30603:SF47">
    <property type="entry name" value="RNA POLYMERASE SIGMA FACTOR SIGD, CHLOROPLASTIC"/>
    <property type="match status" value="1"/>
</dbReference>
<dbReference type="PRINTS" id="PR00046">
    <property type="entry name" value="SIGMA70FCT"/>
</dbReference>
<dbReference type="GO" id="GO:0016987">
    <property type="term" value="F:sigma factor activity"/>
    <property type="evidence" value="ECO:0007669"/>
    <property type="project" value="UniProtKB-KW"/>
</dbReference>
<dbReference type="InterPro" id="IPR007627">
    <property type="entry name" value="RNA_pol_sigma70_r2"/>
</dbReference>
<evidence type="ECO:0000313" key="7">
    <source>
        <dbReference type="Proteomes" id="UP000449209"/>
    </source>
</evidence>
<dbReference type="PANTHER" id="PTHR30603">
    <property type="entry name" value="RNA POLYMERASE SIGMA FACTOR RPO"/>
    <property type="match status" value="1"/>
</dbReference>
<dbReference type="PROSITE" id="PS00716">
    <property type="entry name" value="SIGMA70_2"/>
    <property type="match status" value="1"/>
</dbReference>
<dbReference type="InterPro" id="IPR007630">
    <property type="entry name" value="RNA_pol_sigma70_r4"/>
</dbReference>
<reference evidence="6 7" key="1">
    <citation type="journal article" date="2019" name="Appl. Environ. Microbiol.">
        <title>Genetic determinants of hydroxycinnamic acid metabolism in heterofermentative lactobacilli.</title>
        <authorList>
            <person name="Gaur G."/>
            <person name="Oh J.H."/>
            <person name="Filannino P."/>
            <person name="Gobbetti M."/>
            <person name="van Pijkeren J.P."/>
            <person name="Ganzle M.G."/>
        </authorList>
    </citation>
    <scope>NUCLEOTIDE SEQUENCE [LARGE SCALE GENOMIC DNA]</scope>
    <source>
        <strain evidence="6 7">C5</strain>
    </source>
</reference>
<evidence type="ECO:0000256" key="1">
    <source>
        <dbReference type="ARBA" id="ARBA00023015"/>
    </source>
</evidence>
<gene>
    <name evidence="6" type="ORF">GB993_08580</name>
</gene>
<name>A0A6N9I3Z0_9LACO</name>
<dbReference type="InterPro" id="IPR013325">
    <property type="entry name" value="RNA_pol_sigma_r2"/>
</dbReference>
<keyword evidence="3" id="KW-0238">DNA-binding</keyword>
<accession>A0A6N9I3Z0</accession>
<dbReference type="InterPro" id="IPR013324">
    <property type="entry name" value="RNA_pol_sigma_r3/r4-like"/>
</dbReference>
<dbReference type="SUPFAM" id="SSF88946">
    <property type="entry name" value="Sigma2 domain of RNA polymerase sigma factors"/>
    <property type="match status" value="1"/>
</dbReference>
<evidence type="ECO:0000313" key="6">
    <source>
        <dbReference type="EMBL" id="MYV17559.1"/>
    </source>
</evidence>
<dbReference type="InterPro" id="IPR050239">
    <property type="entry name" value="Sigma-70_RNA_pol_init_factors"/>
</dbReference>
<dbReference type="Pfam" id="PF04539">
    <property type="entry name" value="Sigma70_r3"/>
    <property type="match status" value="1"/>
</dbReference>
<dbReference type="Gene3D" id="1.10.601.10">
    <property type="entry name" value="RNA Polymerase Primary Sigma Factor"/>
    <property type="match status" value="1"/>
</dbReference>
<dbReference type="InterPro" id="IPR000943">
    <property type="entry name" value="RNA_pol_sigma70"/>
</dbReference>
<evidence type="ECO:0000256" key="4">
    <source>
        <dbReference type="ARBA" id="ARBA00023163"/>
    </source>
</evidence>
<evidence type="ECO:0000256" key="2">
    <source>
        <dbReference type="ARBA" id="ARBA00023082"/>
    </source>
</evidence>
<dbReference type="Pfam" id="PF04542">
    <property type="entry name" value="Sigma70_r2"/>
    <property type="match status" value="1"/>
</dbReference>
<keyword evidence="1" id="KW-0805">Transcription regulation</keyword>
<keyword evidence="2" id="KW-0731">Sigma factor</keyword>
<dbReference type="AlphaFoldDB" id="A0A6N9I3Z0"/>
<keyword evidence="4" id="KW-0804">Transcription</keyword>
<protein>
    <submittedName>
        <fullName evidence="6">Sigma-70 family RNA polymerase sigma factor</fullName>
    </submittedName>
</protein>
<dbReference type="NCBIfam" id="TIGR02937">
    <property type="entry name" value="sigma70-ECF"/>
    <property type="match status" value="1"/>
</dbReference>
<evidence type="ECO:0000256" key="3">
    <source>
        <dbReference type="ARBA" id="ARBA00023125"/>
    </source>
</evidence>
<organism evidence="6 7">
    <name type="scientific">Furfurilactobacillus milii</name>
    <dbReference type="NCBI Taxonomy" id="2888272"/>
    <lineage>
        <taxon>Bacteria</taxon>
        <taxon>Bacillati</taxon>
        <taxon>Bacillota</taxon>
        <taxon>Bacilli</taxon>
        <taxon>Lactobacillales</taxon>
        <taxon>Lactobacillaceae</taxon>
        <taxon>Furfurilactobacillus</taxon>
    </lineage>
</organism>